<protein>
    <submittedName>
        <fullName evidence="7">High affinity sulphate transporter 1</fullName>
    </submittedName>
</protein>
<dbReference type="PANTHER" id="PTHR11814">
    <property type="entry name" value="SULFATE TRANSPORTER"/>
    <property type="match status" value="1"/>
</dbReference>
<evidence type="ECO:0000256" key="5">
    <source>
        <dbReference type="SAM" id="Phobius"/>
    </source>
</evidence>
<dbReference type="Pfam" id="PF01740">
    <property type="entry name" value="STAS"/>
    <property type="match status" value="1"/>
</dbReference>
<dbReference type="InterPro" id="IPR002645">
    <property type="entry name" value="STAS_dom"/>
</dbReference>
<dbReference type="GO" id="GO:0016020">
    <property type="term" value="C:membrane"/>
    <property type="evidence" value="ECO:0007669"/>
    <property type="project" value="UniProtKB-SubCell"/>
</dbReference>
<dbReference type="AlphaFoldDB" id="A0A1H1YXN8"/>
<dbReference type="Pfam" id="PF00916">
    <property type="entry name" value="Sulfate_transp"/>
    <property type="match status" value="1"/>
</dbReference>
<reference evidence="7 8" key="1">
    <citation type="submission" date="2016-10" db="EMBL/GenBank/DDBJ databases">
        <authorList>
            <person name="de Groot N.N."/>
        </authorList>
    </citation>
    <scope>NUCLEOTIDE SEQUENCE [LARGE SCALE GENOMIC DNA]</scope>
    <source>
        <strain evidence="7 8">DSM 21800</strain>
    </source>
</reference>
<dbReference type="Gene3D" id="3.30.750.24">
    <property type="entry name" value="STAS domain"/>
    <property type="match status" value="1"/>
</dbReference>
<accession>A0A1H1YXN8</accession>
<dbReference type="GO" id="GO:0055085">
    <property type="term" value="P:transmembrane transport"/>
    <property type="evidence" value="ECO:0007669"/>
    <property type="project" value="InterPro"/>
</dbReference>
<organism evidence="7 8">
    <name type="scientific">Microlunatus soli</name>
    <dbReference type="NCBI Taxonomy" id="630515"/>
    <lineage>
        <taxon>Bacteria</taxon>
        <taxon>Bacillati</taxon>
        <taxon>Actinomycetota</taxon>
        <taxon>Actinomycetes</taxon>
        <taxon>Propionibacteriales</taxon>
        <taxon>Propionibacteriaceae</taxon>
        <taxon>Microlunatus</taxon>
    </lineage>
</organism>
<feature type="transmembrane region" description="Helical" evidence="5">
    <location>
        <begin position="86"/>
        <end position="105"/>
    </location>
</feature>
<feature type="transmembrane region" description="Helical" evidence="5">
    <location>
        <begin position="401"/>
        <end position="432"/>
    </location>
</feature>
<dbReference type="STRING" id="630515.SAMN04489812_4843"/>
<feature type="transmembrane region" description="Helical" evidence="5">
    <location>
        <begin position="345"/>
        <end position="365"/>
    </location>
</feature>
<proteinExistence type="predicted"/>
<dbReference type="Proteomes" id="UP000199103">
    <property type="component" value="Chromosome I"/>
</dbReference>
<dbReference type="SUPFAM" id="SSF52091">
    <property type="entry name" value="SpoIIaa-like"/>
    <property type="match status" value="1"/>
</dbReference>
<dbReference type="OrthoDB" id="9769739at2"/>
<dbReference type="InterPro" id="IPR001902">
    <property type="entry name" value="SLC26A/SulP_fam"/>
</dbReference>
<name>A0A1H1YXN8_9ACTN</name>
<feature type="transmembrane region" description="Helical" evidence="5">
    <location>
        <begin position="197"/>
        <end position="213"/>
    </location>
</feature>
<feature type="transmembrane region" description="Helical" evidence="5">
    <location>
        <begin position="38"/>
        <end position="55"/>
    </location>
</feature>
<keyword evidence="2 5" id="KW-0812">Transmembrane</keyword>
<evidence type="ECO:0000256" key="4">
    <source>
        <dbReference type="ARBA" id="ARBA00023136"/>
    </source>
</evidence>
<evidence type="ECO:0000256" key="3">
    <source>
        <dbReference type="ARBA" id="ARBA00022989"/>
    </source>
</evidence>
<evidence type="ECO:0000313" key="8">
    <source>
        <dbReference type="Proteomes" id="UP000199103"/>
    </source>
</evidence>
<dbReference type="RefSeq" id="WP_091528258.1">
    <property type="nucleotide sequence ID" value="NZ_LT629772.1"/>
</dbReference>
<dbReference type="InterPro" id="IPR011547">
    <property type="entry name" value="SLC26A/SulP_dom"/>
</dbReference>
<feature type="transmembrane region" description="Helical" evidence="5">
    <location>
        <begin position="61"/>
        <end position="79"/>
    </location>
</feature>
<sequence>MATSSDTAGSGTARTSRRPAWLAPSLQGYRRSWIRGDVIAGLAAGTVVIPQAMAYSTIAGLPVQIGLYTCMVPAILYALLGGARTISVSTTSTIAVLVSTTLAELPNAGQLSDHDLLRAAFTLTLMVGGCLLIMRLLRLGSLVEIISPATMTGIRIGVGLTVAASQLPALLGMSDVSEAGFFVTIGNVLGHLEDLDVITTVVSVVALAVLLGLRRLAPRIPGPLVVVVAGIALVIMTPLETTAGGAGLSLIDKVPTGLPVPTAPVPADIVSLLPGAFAIAVMAFLETVVVARTNRRRDEPTISVDQELLATGVAALGGGLTQTLPPAGGFSQSAVNLRAGARTQLAALVTAALAILVALLLAPLLDNLPRAILAAMVMVAILGLLKPADFLLYARIDRAELWVAVVVAVIGLVGGMLIGVAVGVVLTLALVVRNVNRARARPLYRSSEGWTTNPPSAGSGTDDDSFPPPGVVLLHLDGSLYAGNANATADAVLSAAHPEGTYGVVLEGTAVRDVTVPLVQTLHDLADKLIKDDVRLVLAAFPTATAQRMARSDWFVDYQRAGWVTATVDKALQRLRTAGPSTGDSIADVDD</sequence>
<feature type="domain" description="STAS" evidence="6">
    <location>
        <begin position="469"/>
        <end position="575"/>
    </location>
</feature>
<dbReference type="InterPro" id="IPR036513">
    <property type="entry name" value="STAS_dom_sf"/>
</dbReference>
<evidence type="ECO:0000256" key="2">
    <source>
        <dbReference type="ARBA" id="ARBA00022692"/>
    </source>
</evidence>
<evidence type="ECO:0000313" key="7">
    <source>
        <dbReference type="EMBL" id="SDT26099.1"/>
    </source>
</evidence>
<evidence type="ECO:0000256" key="1">
    <source>
        <dbReference type="ARBA" id="ARBA00004141"/>
    </source>
</evidence>
<dbReference type="PROSITE" id="PS50801">
    <property type="entry name" value="STAS"/>
    <property type="match status" value="1"/>
</dbReference>
<evidence type="ECO:0000259" key="6">
    <source>
        <dbReference type="PROSITE" id="PS50801"/>
    </source>
</evidence>
<feature type="transmembrane region" description="Helical" evidence="5">
    <location>
        <begin position="149"/>
        <end position="171"/>
    </location>
</feature>
<keyword evidence="4 5" id="KW-0472">Membrane</keyword>
<feature type="transmembrane region" description="Helical" evidence="5">
    <location>
        <begin position="225"/>
        <end position="251"/>
    </location>
</feature>
<dbReference type="EMBL" id="LT629772">
    <property type="protein sequence ID" value="SDT26099.1"/>
    <property type="molecule type" value="Genomic_DNA"/>
</dbReference>
<feature type="transmembrane region" description="Helical" evidence="5">
    <location>
        <begin position="271"/>
        <end position="291"/>
    </location>
</feature>
<gene>
    <name evidence="7" type="ORF">SAMN04489812_4843</name>
</gene>
<keyword evidence="8" id="KW-1185">Reference proteome</keyword>
<dbReference type="CDD" id="cd07042">
    <property type="entry name" value="STAS_SulP_like_sulfate_transporter"/>
    <property type="match status" value="1"/>
</dbReference>
<keyword evidence="3 5" id="KW-1133">Transmembrane helix</keyword>
<feature type="transmembrane region" description="Helical" evidence="5">
    <location>
        <begin position="371"/>
        <end position="394"/>
    </location>
</feature>
<comment type="subcellular location">
    <subcellularLocation>
        <location evidence="1">Membrane</location>
        <topology evidence="1">Multi-pass membrane protein</topology>
    </subcellularLocation>
</comment>
<feature type="transmembrane region" description="Helical" evidence="5">
    <location>
        <begin position="117"/>
        <end position="137"/>
    </location>
</feature>